<sequence length="689" mass="73926">MLIEHLQSYGHAVVSFIIGIAQRLTKSDSSPGLVAMFLVACLIFCGAAFFWRTWRQQRAIQGMQSILDGYAGIPEFAEGFETFRSDLKTQCRRSRESFDLWQAWDEYAETIVPDDVDGPLRLRNSIRPSSFINAEDLGFGPGFYRILPNLFVSVGLLLTFLGLVAALFDFSHSMAAAGPGSDAGLEMAMTNFMQIASAKFVMSLVGLFCSILFTMLLRQRLSRIDRALHKLCLSIERRLVFVSLEDLGFRQLKAATEQREHLREIGFAMVAELRKPLEALPEQITTSIAERMDPIFEKVSSMGASSVEGLVGDLSSQLSHSVGNSLNRASESLGEASDRIGQMVDRMNASNAQAGEGLQTALGQLSGALQDLRQEVSATGTAASSAMTKGAEELLAVMNETLTGIRDNTAEGAGAMSAAADDLRKSAEGFRQQLAAAVEDGTAAVQGRMAETSEEAGQAITGAGTSLLTAFEATSRQIAQLGTEVGDSVSGEILSKLETVSDQLQEMARAIERGAAEAQSAASGLSDGARSIAGASTTFDTASRTLVGATEPLRTSHDQIEQGLRRLDGTVERVSEALTMNSRQMAEDAGNVLRTAQTALGNEREGIAQSLEATRHTLRQLSEEAARLDDIDEMLGRALAAYSSQLEAALGTAQDHVVQMRDTLAPGLDTLKGVVEQAESFLPAQRRSA</sequence>
<evidence type="ECO:0000313" key="2">
    <source>
        <dbReference type="EMBL" id="SER47685.1"/>
    </source>
</evidence>
<dbReference type="AlphaFoldDB" id="A0A1H9PIK6"/>
<keyword evidence="1" id="KW-1133">Transmembrane helix</keyword>
<dbReference type="RefSeq" id="WP_092687031.1">
    <property type="nucleotide sequence ID" value="NZ_FOGU01000001.1"/>
</dbReference>
<dbReference type="OrthoDB" id="5741017at2"/>
<dbReference type="EMBL" id="FOGU01000001">
    <property type="protein sequence ID" value="SER47685.1"/>
    <property type="molecule type" value="Genomic_DNA"/>
</dbReference>
<dbReference type="Gene3D" id="1.20.120.20">
    <property type="entry name" value="Apolipoprotein"/>
    <property type="match status" value="1"/>
</dbReference>
<organism evidence="2 3">
    <name type="scientific">Tranquillimonas rosea</name>
    <dbReference type="NCBI Taxonomy" id="641238"/>
    <lineage>
        <taxon>Bacteria</taxon>
        <taxon>Pseudomonadati</taxon>
        <taxon>Pseudomonadota</taxon>
        <taxon>Alphaproteobacteria</taxon>
        <taxon>Rhodobacterales</taxon>
        <taxon>Roseobacteraceae</taxon>
        <taxon>Tranquillimonas</taxon>
    </lineage>
</organism>
<feature type="transmembrane region" description="Helical" evidence="1">
    <location>
        <begin position="150"/>
        <end position="172"/>
    </location>
</feature>
<dbReference type="Proteomes" id="UP000198885">
    <property type="component" value="Unassembled WGS sequence"/>
</dbReference>
<evidence type="ECO:0000256" key="1">
    <source>
        <dbReference type="SAM" id="Phobius"/>
    </source>
</evidence>
<accession>A0A1H9PIK6</accession>
<dbReference type="STRING" id="641238.SAMN04490244_101187"/>
<keyword evidence="1" id="KW-0472">Membrane</keyword>
<gene>
    <name evidence="2" type="ORF">SAMN04490244_101187</name>
</gene>
<protein>
    <submittedName>
        <fullName evidence="2">Uncharacterized protein</fullName>
    </submittedName>
</protein>
<name>A0A1H9PIK6_9RHOB</name>
<feature type="transmembrane region" description="Helical" evidence="1">
    <location>
        <begin position="33"/>
        <end position="51"/>
    </location>
</feature>
<evidence type="ECO:0000313" key="3">
    <source>
        <dbReference type="Proteomes" id="UP000198885"/>
    </source>
</evidence>
<feature type="transmembrane region" description="Helical" evidence="1">
    <location>
        <begin position="192"/>
        <end position="217"/>
    </location>
</feature>
<proteinExistence type="predicted"/>
<keyword evidence="1" id="KW-0812">Transmembrane</keyword>
<keyword evidence="3" id="KW-1185">Reference proteome</keyword>
<reference evidence="2 3" key="1">
    <citation type="submission" date="2016-10" db="EMBL/GenBank/DDBJ databases">
        <authorList>
            <person name="de Groot N.N."/>
        </authorList>
    </citation>
    <scope>NUCLEOTIDE SEQUENCE [LARGE SCALE GENOMIC DNA]</scope>
    <source>
        <strain evidence="2 3">DSM 23042</strain>
    </source>
</reference>